<feature type="transmembrane region" description="Helical" evidence="2">
    <location>
        <begin position="59"/>
        <end position="80"/>
    </location>
</feature>
<evidence type="ECO:0000313" key="4">
    <source>
        <dbReference type="Proteomes" id="UP001176940"/>
    </source>
</evidence>
<keyword evidence="2" id="KW-1133">Transmembrane helix</keyword>
<feature type="region of interest" description="Disordered" evidence="1">
    <location>
        <begin position="86"/>
        <end position="107"/>
    </location>
</feature>
<evidence type="ECO:0000256" key="1">
    <source>
        <dbReference type="SAM" id="MobiDB-lite"/>
    </source>
</evidence>
<dbReference type="Proteomes" id="UP001176940">
    <property type="component" value="Unassembled WGS sequence"/>
</dbReference>
<feature type="transmembrane region" description="Helical" evidence="2">
    <location>
        <begin position="28"/>
        <end position="47"/>
    </location>
</feature>
<proteinExistence type="predicted"/>
<protein>
    <submittedName>
        <fullName evidence="3">Uncharacterized protein</fullName>
    </submittedName>
</protein>
<comment type="caution">
    <text evidence="3">The sequence shown here is derived from an EMBL/GenBank/DDBJ whole genome shotgun (WGS) entry which is preliminary data.</text>
</comment>
<sequence length="107" mass="12298">MESHVLIFSGSRYLCTCLQLAVQYCPRYLMLFRPLLTSGSIVVAFSATHKDITMTRKMWYLWAAMASLMIRLVLIAFLYWKSKNKNEKNNEDSNTDPNSLLGGNQNL</sequence>
<keyword evidence="2" id="KW-0812">Transmembrane</keyword>
<evidence type="ECO:0000256" key="2">
    <source>
        <dbReference type="SAM" id="Phobius"/>
    </source>
</evidence>
<dbReference type="EMBL" id="CAUEEQ010023139">
    <property type="protein sequence ID" value="CAJ0944892.1"/>
    <property type="molecule type" value="Genomic_DNA"/>
</dbReference>
<keyword evidence="4" id="KW-1185">Reference proteome</keyword>
<feature type="compositionally biased region" description="Polar residues" evidence="1">
    <location>
        <begin position="95"/>
        <end position="107"/>
    </location>
</feature>
<gene>
    <name evidence="3" type="ORF">RIMI_LOCUS10620281</name>
</gene>
<accession>A0ABN9LP05</accession>
<keyword evidence="2" id="KW-0472">Membrane</keyword>
<name>A0ABN9LP05_9NEOB</name>
<reference evidence="3" key="1">
    <citation type="submission" date="2023-07" db="EMBL/GenBank/DDBJ databases">
        <authorList>
            <person name="Stuckert A."/>
        </authorList>
    </citation>
    <scope>NUCLEOTIDE SEQUENCE</scope>
</reference>
<organism evidence="3 4">
    <name type="scientific">Ranitomeya imitator</name>
    <name type="common">mimic poison frog</name>
    <dbReference type="NCBI Taxonomy" id="111125"/>
    <lineage>
        <taxon>Eukaryota</taxon>
        <taxon>Metazoa</taxon>
        <taxon>Chordata</taxon>
        <taxon>Craniata</taxon>
        <taxon>Vertebrata</taxon>
        <taxon>Euteleostomi</taxon>
        <taxon>Amphibia</taxon>
        <taxon>Batrachia</taxon>
        <taxon>Anura</taxon>
        <taxon>Neobatrachia</taxon>
        <taxon>Hyloidea</taxon>
        <taxon>Dendrobatidae</taxon>
        <taxon>Dendrobatinae</taxon>
        <taxon>Ranitomeya</taxon>
    </lineage>
</organism>
<evidence type="ECO:0000313" key="3">
    <source>
        <dbReference type="EMBL" id="CAJ0944892.1"/>
    </source>
</evidence>